<reference evidence="1 2" key="1">
    <citation type="submission" date="2013-07" db="EMBL/GenBank/DDBJ databases">
        <authorList>
            <consortium name="DOE Joint Genome Institute"/>
            <person name="Eisen J."/>
            <person name="Huntemann M."/>
            <person name="Han J."/>
            <person name="Chen A."/>
            <person name="Kyrpides N."/>
            <person name="Mavromatis K."/>
            <person name="Markowitz V."/>
            <person name="Palaniappan K."/>
            <person name="Ivanova N."/>
            <person name="Schaumberg A."/>
            <person name="Pati A."/>
            <person name="Liolios K."/>
            <person name="Nordberg H.P."/>
            <person name="Cantor M.N."/>
            <person name="Hua S.X."/>
            <person name="Woyke T."/>
        </authorList>
    </citation>
    <scope>NUCLEOTIDE SEQUENCE [LARGE SCALE GENOMIC DNA]</scope>
    <source>
        <strain evidence="1 2">DSM 44712</strain>
    </source>
</reference>
<dbReference type="Proteomes" id="UP000021053">
    <property type="component" value="Unassembled WGS sequence"/>
</dbReference>
<gene>
    <name evidence="1" type="ORF">CryarDRAFT_3369</name>
</gene>
<proteinExistence type="predicted"/>
<dbReference type="HOGENOM" id="CLU_2286815_0_0_11"/>
<sequence>MTIVDVLDDLARVAAATTPDQYALATPSAGLDVLALRRHLTGGLIYFEAAFRNPRAANNGADPHTYSGPDDLEAVLARLSGTLREALDAGATAAQALAFYG</sequence>
<evidence type="ECO:0000313" key="1">
    <source>
        <dbReference type="EMBL" id="EXG82212.1"/>
    </source>
</evidence>
<organism evidence="1 2">
    <name type="scientific">Cryptosporangium arvum DSM 44712</name>
    <dbReference type="NCBI Taxonomy" id="927661"/>
    <lineage>
        <taxon>Bacteria</taxon>
        <taxon>Bacillati</taxon>
        <taxon>Actinomycetota</taxon>
        <taxon>Actinomycetes</taxon>
        <taxon>Cryptosporangiales</taxon>
        <taxon>Cryptosporangiaceae</taxon>
        <taxon>Cryptosporangium</taxon>
    </lineage>
</organism>
<evidence type="ECO:0008006" key="3">
    <source>
        <dbReference type="Google" id="ProtNLM"/>
    </source>
</evidence>
<dbReference type="RefSeq" id="WP_035851879.1">
    <property type="nucleotide sequence ID" value="NZ_KK073874.1"/>
</dbReference>
<dbReference type="AlphaFoldDB" id="A0A010ZYD2"/>
<accession>A0A010ZYD2</accession>
<protein>
    <recommendedName>
        <fullName evidence="3">Mycothiol-dependent maleylpyruvate isomerase metal-binding domain-containing protein</fullName>
    </recommendedName>
</protein>
<comment type="caution">
    <text evidence="1">The sequence shown here is derived from an EMBL/GenBank/DDBJ whole genome shotgun (WGS) entry which is preliminary data.</text>
</comment>
<dbReference type="EMBL" id="JFBT01000001">
    <property type="protein sequence ID" value="EXG82212.1"/>
    <property type="molecule type" value="Genomic_DNA"/>
</dbReference>
<name>A0A010ZYD2_9ACTN</name>
<keyword evidence="2" id="KW-1185">Reference proteome</keyword>
<evidence type="ECO:0000313" key="2">
    <source>
        <dbReference type="Proteomes" id="UP000021053"/>
    </source>
</evidence>